<dbReference type="SUPFAM" id="SSF56601">
    <property type="entry name" value="beta-lactamase/transpeptidase-like"/>
    <property type="match status" value="1"/>
</dbReference>
<proteinExistence type="predicted"/>
<feature type="domain" description="Beta-lactamase-related" evidence="2">
    <location>
        <begin position="37"/>
        <end position="355"/>
    </location>
</feature>
<name>A0A098G3T6_9GAMM</name>
<gene>
    <name evidence="3" type="ORF">LFA_1740</name>
</gene>
<dbReference type="HOGENOM" id="CLU_020027_10_0_6"/>
<evidence type="ECO:0000256" key="1">
    <source>
        <dbReference type="SAM" id="SignalP"/>
    </source>
</evidence>
<keyword evidence="1" id="KW-0732">Signal</keyword>
<dbReference type="AlphaFoldDB" id="A0A098G3T6"/>
<evidence type="ECO:0000259" key="2">
    <source>
        <dbReference type="Pfam" id="PF00144"/>
    </source>
</evidence>
<dbReference type="InterPro" id="IPR050491">
    <property type="entry name" value="AmpC-like"/>
</dbReference>
<accession>A0A098G3T6</accession>
<keyword evidence="4" id="KW-1185">Reference proteome</keyword>
<reference evidence="3" key="1">
    <citation type="submission" date="2014-09" db="EMBL/GenBank/DDBJ databases">
        <authorList>
            <person name="GOMEZ-VALERO Laura"/>
        </authorList>
    </citation>
    <scope>NUCLEOTIDE SEQUENCE</scope>
    <source>
        <strain evidence="3">LLAP-10</strain>
    </source>
</reference>
<dbReference type="PANTHER" id="PTHR46825:SF8">
    <property type="entry name" value="BETA-LACTAMASE-RELATED"/>
    <property type="match status" value="1"/>
</dbReference>
<feature type="signal peptide" evidence="1">
    <location>
        <begin position="1"/>
        <end position="26"/>
    </location>
</feature>
<dbReference type="EMBL" id="LN614827">
    <property type="protein sequence ID" value="CEG57143.1"/>
    <property type="molecule type" value="Genomic_DNA"/>
</dbReference>
<dbReference type="KEGG" id="lfa:LFA_1740"/>
<dbReference type="InterPro" id="IPR001466">
    <property type="entry name" value="Beta-lactam-related"/>
</dbReference>
<feature type="chain" id="PRO_5001942608" evidence="1">
    <location>
        <begin position="27"/>
        <end position="364"/>
    </location>
</feature>
<dbReference type="RefSeq" id="WP_052673894.1">
    <property type="nucleotide sequence ID" value="NZ_LN614827.1"/>
</dbReference>
<dbReference type="InterPro" id="IPR012338">
    <property type="entry name" value="Beta-lactam/transpept-like"/>
</dbReference>
<protein>
    <submittedName>
        <fullName evidence="3">Beta-lactamase</fullName>
    </submittedName>
</protein>
<dbReference type="PANTHER" id="PTHR46825">
    <property type="entry name" value="D-ALANYL-D-ALANINE-CARBOXYPEPTIDASE/ENDOPEPTIDASE AMPH"/>
    <property type="match status" value="1"/>
</dbReference>
<evidence type="ECO:0000313" key="4">
    <source>
        <dbReference type="Proteomes" id="UP000032430"/>
    </source>
</evidence>
<dbReference type="STRING" id="1212491.LFA_1740"/>
<evidence type="ECO:0000313" key="3">
    <source>
        <dbReference type="EMBL" id="CEG57143.1"/>
    </source>
</evidence>
<dbReference type="Proteomes" id="UP000032430">
    <property type="component" value="Chromosome I"/>
</dbReference>
<sequence length="364" mass="40118">MRWYHFFKTFLSMFSVLSLLTTSAQASDNNTTVNQLVNKTVKPFLANNQIPGAAIAIYYNGQDYYFNYGIADKSKNTPVTKDTIFELASITKIFVTTLLGVEVQAGKLSLTDPVVKYIPQLSNTRGLPIDQVQVVHLATHTASFYRQLEQFGIKAGNVKGFFNKLKTWQPKTPIGSHYLYSNVSFGLLGYVLVNATSEPLANLLRENITQPLAMNNTYFTLSPDKLSLQAQGYRPNNNPAPHYVPANFLGGGALRSSAADLLKFMKANLGIKVENSSTQLLSAMQFAQQPHFIVKPQFVLGLGWQRIKRGQQLLITKNGANIGFSTFIGFSPSKQLGVVVLTNKAKGKAAKVGNQLLNKLSNLD</sequence>
<dbReference type="Gene3D" id="3.40.710.10">
    <property type="entry name" value="DD-peptidase/beta-lactamase superfamily"/>
    <property type="match status" value="1"/>
</dbReference>
<dbReference type="Pfam" id="PF00144">
    <property type="entry name" value="Beta-lactamase"/>
    <property type="match status" value="1"/>
</dbReference>
<organism evidence="3 4">
    <name type="scientific">Legionella fallonii LLAP-10</name>
    <dbReference type="NCBI Taxonomy" id="1212491"/>
    <lineage>
        <taxon>Bacteria</taxon>
        <taxon>Pseudomonadati</taxon>
        <taxon>Pseudomonadota</taxon>
        <taxon>Gammaproteobacteria</taxon>
        <taxon>Legionellales</taxon>
        <taxon>Legionellaceae</taxon>
        <taxon>Legionella</taxon>
    </lineage>
</organism>